<protein>
    <submittedName>
        <fullName evidence="1">Uncharacterized protein</fullName>
    </submittedName>
</protein>
<evidence type="ECO:0000313" key="1">
    <source>
        <dbReference type="EMBL" id="KAH8013798.1"/>
    </source>
</evidence>
<gene>
    <name evidence="1" type="ORF">K3G42_022172</name>
</gene>
<organism evidence="1 2">
    <name type="scientific">Sphaerodactylus townsendi</name>
    <dbReference type="NCBI Taxonomy" id="933632"/>
    <lineage>
        <taxon>Eukaryota</taxon>
        <taxon>Metazoa</taxon>
        <taxon>Chordata</taxon>
        <taxon>Craniata</taxon>
        <taxon>Vertebrata</taxon>
        <taxon>Euteleostomi</taxon>
        <taxon>Lepidosauria</taxon>
        <taxon>Squamata</taxon>
        <taxon>Bifurcata</taxon>
        <taxon>Gekkota</taxon>
        <taxon>Sphaerodactylidae</taxon>
        <taxon>Sphaerodactylus</taxon>
    </lineage>
</organism>
<proteinExistence type="predicted"/>
<reference evidence="1" key="1">
    <citation type="submission" date="2021-08" db="EMBL/GenBank/DDBJ databases">
        <title>The first chromosome-level gecko genome reveals the dynamic sex chromosomes of Neotropical dwarf geckos (Sphaerodactylidae: Sphaerodactylus).</title>
        <authorList>
            <person name="Pinto B.J."/>
            <person name="Keating S.E."/>
            <person name="Gamble T."/>
        </authorList>
    </citation>
    <scope>NUCLEOTIDE SEQUENCE</scope>
    <source>
        <strain evidence="1">TG3544</strain>
    </source>
</reference>
<dbReference type="EMBL" id="CM037615">
    <property type="protein sequence ID" value="KAH8013798.1"/>
    <property type="molecule type" value="Genomic_DNA"/>
</dbReference>
<evidence type="ECO:0000313" key="2">
    <source>
        <dbReference type="Proteomes" id="UP000827872"/>
    </source>
</evidence>
<keyword evidence="2" id="KW-1185">Reference proteome</keyword>
<sequence length="93" mass="9689">MSFPRPLRRSVSLSPARTLRLVVLGQSAVGKTGTGAGRRSKGATPRKLLPSMGKEEAMPPISPALVYAIKPSTNKLGKKVASGGEGGRTVSLY</sequence>
<comment type="caution">
    <text evidence="1">The sequence shown here is derived from an EMBL/GenBank/DDBJ whole genome shotgun (WGS) entry which is preliminary data.</text>
</comment>
<accession>A0ACB8G412</accession>
<name>A0ACB8G412_9SAUR</name>
<dbReference type="Proteomes" id="UP000827872">
    <property type="component" value="Linkage Group LG02"/>
</dbReference>